<evidence type="ECO:0000313" key="5">
    <source>
        <dbReference type="EMBL" id="KAJ3651242.1"/>
    </source>
</evidence>
<evidence type="ECO:0000256" key="4">
    <source>
        <dbReference type="SAM" id="SignalP"/>
    </source>
</evidence>
<name>A0AA38I8L8_9CUCU</name>
<comment type="similarity">
    <text evidence="3">Belongs to the TO family.</text>
</comment>
<dbReference type="Pfam" id="PF06585">
    <property type="entry name" value="JHBP"/>
    <property type="match status" value="1"/>
</dbReference>
<sequence length="247" mass="28378">MKVFLITVCVFLTYFGSAVKLPSSFIKCDFKQTDFQECLTTAVQNAIRQLNHPFNEVNLLAIEPLEIPSLSIAAGSRIVFTQQNYKNLKFSGFNETTCSKVEFDVDTKTLKLDCVVPRFRIEFDYDLHGQVLLIPLYGKGSGWSIFHDNHLVLTFKFGEYEKKGKKYYNIIKNELLMQPREIEIDADNLFDGDEEAAERFKKILRENILDVYDDVKSGYEEAYGKIFAFILDGLLMKVPVADLFGEK</sequence>
<dbReference type="InterPro" id="IPR010562">
    <property type="entry name" value="Haemolymph_juvenile_hormone-bd"/>
</dbReference>
<dbReference type="InterPro" id="IPR038606">
    <property type="entry name" value="To_sf"/>
</dbReference>
<evidence type="ECO:0000256" key="3">
    <source>
        <dbReference type="ARBA" id="ARBA00060902"/>
    </source>
</evidence>
<evidence type="ECO:0000256" key="2">
    <source>
        <dbReference type="ARBA" id="ARBA00023108"/>
    </source>
</evidence>
<keyword evidence="2" id="KW-0090">Biological rhythms</keyword>
<evidence type="ECO:0000313" key="6">
    <source>
        <dbReference type="Proteomes" id="UP001168821"/>
    </source>
</evidence>
<dbReference type="PANTHER" id="PTHR11008:SF32">
    <property type="entry name" value="CIRCADIAN CLOCK-CONTROLLED PROTEIN DAYWAKE-RELATED"/>
    <property type="match status" value="1"/>
</dbReference>
<protein>
    <submittedName>
        <fullName evidence="5">Uncharacterized protein</fullName>
    </submittedName>
</protein>
<dbReference type="GO" id="GO:0005615">
    <property type="term" value="C:extracellular space"/>
    <property type="evidence" value="ECO:0007669"/>
    <property type="project" value="TreeGrafter"/>
</dbReference>
<dbReference type="PANTHER" id="PTHR11008">
    <property type="entry name" value="PROTEIN TAKEOUT-LIKE PROTEIN"/>
    <property type="match status" value="1"/>
</dbReference>
<feature type="chain" id="PRO_5041299214" evidence="4">
    <location>
        <begin position="19"/>
        <end position="247"/>
    </location>
</feature>
<proteinExistence type="inferred from homology"/>
<comment type="caution">
    <text evidence="5">The sequence shown here is derived from an EMBL/GenBank/DDBJ whole genome shotgun (WGS) entry which is preliminary data.</text>
</comment>
<evidence type="ECO:0000256" key="1">
    <source>
        <dbReference type="ARBA" id="ARBA00022729"/>
    </source>
</evidence>
<reference evidence="5" key="1">
    <citation type="journal article" date="2023" name="G3 (Bethesda)">
        <title>Whole genome assemblies of Zophobas morio and Tenebrio molitor.</title>
        <authorList>
            <person name="Kaur S."/>
            <person name="Stinson S.A."/>
            <person name="diCenzo G.C."/>
        </authorList>
    </citation>
    <scope>NUCLEOTIDE SEQUENCE</scope>
    <source>
        <strain evidence="5">QUZm001</strain>
    </source>
</reference>
<dbReference type="EMBL" id="JALNTZ010000005">
    <property type="protein sequence ID" value="KAJ3651242.1"/>
    <property type="molecule type" value="Genomic_DNA"/>
</dbReference>
<dbReference type="AlphaFoldDB" id="A0AA38I8L8"/>
<organism evidence="5 6">
    <name type="scientific">Zophobas morio</name>
    <dbReference type="NCBI Taxonomy" id="2755281"/>
    <lineage>
        <taxon>Eukaryota</taxon>
        <taxon>Metazoa</taxon>
        <taxon>Ecdysozoa</taxon>
        <taxon>Arthropoda</taxon>
        <taxon>Hexapoda</taxon>
        <taxon>Insecta</taxon>
        <taxon>Pterygota</taxon>
        <taxon>Neoptera</taxon>
        <taxon>Endopterygota</taxon>
        <taxon>Coleoptera</taxon>
        <taxon>Polyphaga</taxon>
        <taxon>Cucujiformia</taxon>
        <taxon>Tenebrionidae</taxon>
        <taxon>Zophobas</taxon>
    </lineage>
</organism>
<dbReference type="Gene3D" id="3.15.10.30">
    <property type="entry name" value="Haemolymph juvenile hormone binding protein"/>
    <property type="match status" value="1"/>
</dbReference>
<keyword evidence="1 4" id="KW-0732">Signal</keyword>
<feature type="signal peptide" evidence="4">
    <location>
        <begin position="1"/>
        <end position="18"/>
    </location>
</feature>
<dbReference type="FunFam" id="3.15.10.30:FF:000001">
    <property type="entry name" value="Takeout-like protein 1"/>
    <property type="match status" value="1"/>
</dbReference>
<dbReference type="SMART" id="SM00700">
    <property type="entry name" value="JHBP"/>
    <property type="match status" value="1"/>
</dbReference>
<accession>A0AA38I8L8</accession>
<dbReference type="GO" id="GO:0007623">
    <property type="term" value="P:circadian rhythm"/>
    <property type="evidence" value="ECO:0007669"/>
    <property type="project" value="UniProtKB-ARBA"/>
</dbReference>
<dbReference type="Proteomes" id="UP001168821">
    <property type="component" value="Unassembled WGS sequence"/>
</dbReference>
<keyword evidence="6" id="KW-1185">Reference proteome</keyword>
<gene>
    <name evidence="5" type="ORF">Zmor_017293</name>
</gene>